<evidence type="ECO:0000256" key="8">
    <source>
        <dbReference type="ARBA" id="ARBA00022833"/>
    </source>
</evidence>
<dbReference type="Pfam" id="PF16123">
    <property type="entry name" value="HAGH_C"/>
    <property type="match status" value="1"/>
</dbReference>
<dbReference type="PANTHER" id="PTHR11935">
    <property type="entry name" value="BETA LACTAMASE DOMAIN"/>
    <property type="match status" value="1"/>
</dbReference>
<keyword evidence="8" id="KW-0862">Zinc</keyword>
<organism evidence="11 12">
    <name type="scientific">Achlya hypogyna</name>
    <name type="common">Oomycete</name>
    <name type="synonym">Protoachlya hypogyna</name>
    <dbReference type="NCBI Taxonomy" id="1202772"/>
    <lineage>
        <taxon>Eukaryota</taxon>
        <taxon>Sar</taxon>
        <taxon>Stramenopiles</taxon>
        <taxon>Oomycota</taxon>
        <taxon>Saprolegniomycetes</taxon>
        <taxon>Saprolegniales</taxon>
        <taxon>Achlyaceae</taxon>
        <taxon>Achlya</taxon>
    </lineage>
</organism>
<comment type="similarity">
    <text evidence="4">Belongs to the metallo-beta-lactamase superfamily. Glyoxalase II family.</text>
</comment>
<dbReference type="STRING" id="1202772.A0A1V9ZJA6"/>
<dbReference type="AlphaFoldDB" id="A0A1V9ZJA6"/>
<proteinExistence type="inferred from homology"/>
<evidence type="ECO:0000256" key="3">
    <source>
        <dbReference type="ARBA" id="ARBA00004963"/>
    </source>
</evidence>
<dbReference type="EC" id="3.1.2.6" evidence="5"/>
<dbReference type="HAMAP" id="MF_01374">
    <property type="entry name" value="Glyoxalase_2"/>
    <property type="match status" value="1"/>
</dbReference>
<evidence type="ECO:0000256" key="1">
    <source>
        <dbReference type="ARBA" id="ARBA00001623"/>
    </source>
</evidence>
<sequence>MAQVVVIPVLSDNYAYLLVDEATRTAAAVDPVEPAKVLAVAQARGLRLTHVLTTHSHFDHDGGNEEMLALLPELVVVGGKNDRASAVTLEVDHNDVIAVGSLEVRVLYTPCHTPGHVLYMCDGNLFTGDTLFIAGCGRFNGGTPSQMHHALNTVVASLPGDTKVYCGHEYTRNNLSFAAAVEPANEAIASKIKWTATQTVTVPSTITSELETNPFLRVDKPAVQAYTKATNPIEVMGRLRELKNAFGNGAGPRK</sequence>
<evidence type="ECO:0000256" key="6">
    <source>
        <dbReference type="ARBA" id="ARBA00022723"/>
    </source>
</evidence>
<dbReference type="GO" id="GO:0046872">
    <property type="term" value="F:metal ion binding"/>
    <property type="evidence" value="ECO:0007669"/>
    <property type="project" value="UniProtKB-KW"/>
</dbReference>
<evidence type="ECO:0000313" key="11">
    <source>
        <dbReference type="EMBL" id="OQR98047.1"/>
    </source>
</evidence>
<feature type="domain" description="Metallo-beta-lactamase" evidence="10">
    <location>
        <begin position="12"/>
        <end position="168"/>
    </location>
</feature>
<comment type="catalytic activity">
    <reaction evidence="1">
        <text>an S-(2-hydroxyacyl)glutathione + H2O = a 2-hydroxy carboxylate + glutathione + H(+)</text>
        <dbReference type="Rhea" id="RHEA:21864"/>
        <dbReference type="ChEBI" id="CHEBI:15377"/>
        <dbReference type="ChEBI" id="CHEBI:15378"/>
        <dbReference type="ChEBI" id="CHEBI:57925"/>
        <dbReference type="ChEBI" id="CHEBI:58896"/>
        <dbReference type="ChEBI" id="CHEBI:71261"/>
        <dbReference type="EC" id="3.1.2.6"/>
    </reaction>
</comment>
<dbReference type="SUPFAM" id="SSF56281">
    <property type="entry name" value="Metallo-hydrolase/oxidoreductase"/>
    <property type="match status" value="1"/>
</dbReference>
<evidence type="ECO:0000256" key="9">
    <source>
        <dbReference type="ARBA" id="ARBA00031044"/>
    </source>
</evidence>
<dbReference type="PIRSF" id="PIRSF005457">
    <property type="entry name" value="Glx"/>
    <property type="match status" value="1"/>
</dbReference>
<evidence type="ECO:0000256" key="2">
    <source>
        <dbReference type="ARBA" id="ARBA00001947"/>
    </source>
</evidence>
<evidence type="ECO:0000313" key="12">
    <source>
        <dbReference type="Proteomes" id="UP000243579"/>
    </source>
</evidence>
<keyword evidence="7" id="KW-0378">Hydrolase</keyword>
<accession>A0A1V9ZJA6</accession>
<evidence type="ECO:0000256" key="7">
    <source>
        <dbReference type="ARBA" id="ARBA00022801"/>
    </source>
</evidence>
<dbReference type="InterPro" id="IPR017782">
    <property type="entry name" value="Hydroxyacylglutathione_Hdrlase"/>
</dbReference>
<dbReference type="CDD" id="cd07723">
    <property type="entry name" value="hydroxyacylglutathione_hydrolase_MBL-fold"/>
    <property type="match status" value="1"/>
</dbReference>
<dbReference type="InterPro" id="IPR035680">
    <property type="entry name" value="Clx_II_MBL"/>
</dbReference>
<reference evidence="11 12" key="1">
    <citation type="journal article" date="2014" name="Genome Biol. Evol.">
        <title>The secreted proteins of Achlya hypogyna and Thraustotheca clavata identify the ancestral oomycete secretome and reveal gene acquisitions by horizontal gene transfer.</title>
        <authorList>
            <person name="Misner I."/>
            <person name="Blouin N."/>
            <person name="Leonard G."/>
            <person name="Richards T.A."/>
            <person name="Lane C.E."/>
        </authorList>
    </citation>
    <scope>NUCLEOTIDE SEQUENCE [LARGE SCALE GENOMIC DNA]</scope>
    <source>
        <strain evidence="11 12">ATCC 48635</strain>
    </source>
</reference>
<keyword evidence="6" id="KW-0479">Metal-binding</keyword>
<protein>
    <recommendedName>
        <fullName evidence="5">hydroxyacylglutathione hydrolase</fullName>
        <ecNumber evidence="5">3.1.2.6</ecNumber>
    </recommendedName>
    <alternativeName>
        <fullName evidence="9">Glyoxalase II</fullName>
    </alternativeName>
</protein>
<evidence type="ECO:0000256" key="4">
    <source>
        <dbReference type="ARBA" id="ARBA00006759"/>
    </source>
</evidence>
<gene>
    <name evidence="11" type="ORF">ACHHYP_09259</name>
</gene>
<evidence type="ECO:0000256" key="5">
    <source>
        <dbReference type="ARBA" id="ARBA00011917"/>
    </source>
</evidence>
<comment type="caution">
    <text evidence="11">The sequence shown here is derived from an EMBL/GenBank/DDBJ whole genome shotgun (WGS) entry which is preliminary data.</text>
</comment>
<dbReference type="InterPro" id="IPR036866">
    <property type="entry name" value="RibonucZ/Hydroxyglut_hydro"/>
</dbReference>
<comment type="pathway">
    <text evidence="3">Secondary metabolite metabolism; methylglyoxal degradation; (R)-lactate from methylglyoxal: step 2/2.</text>
</comment>
<dbReference type="GO" id="GO:0004416">
    <property type="term" value="F:hydroxyacylglutathione hydrolase activity"/>
    <property type="evidence" value="ECO:0007669"/>
    <property type="project" value="UniProtKB-EC"/>
</dbReference>
<dbReference type="PANTHER" id="PTHR11935:SF94">
    <property type="entry name" value="TENZING NORGAY, ISOFORM C"/>
    <property type="match status" value="1"/>
</dbReference>
<name>A0A1V9ZJA6_ACHHY</name>
<dbReference type="Pfam" id="PF00753">
    <property type="entry name" value="Lactamase_B"/>
    <property type="match status" value="1"/>
</dbReference>
<keyword evidence="12" id="KW-1185">Reference proteome</keyword>
<evidence type="ECO:0000259" key="10">
    <source>
        <dbReference type="SMART" id="SM00849"/>
    </source>
</evidence>
<dbReference type="SMART" id="SM00849">
    <property type="entry name" value="Lactamase_B"/>
    <property type="match status" value="1"/>
</dbReference>
<dbReference type="GO" id="GO:0019243">
    <property type="term" value="P:methylglyoxal catabolic process to D-lactate via S-lactoyl-glutathione"/>
    <property type="evidence" value="ECO:0007669"/>
    <property type="project" value="InterPro"/>
</dbReference>
<dbReference type="Gene3D" id="3.60.15.10">
    <property type="entry name" value="Ribonuclease Z/Hydroxyacylglutathione hydrolase-like"/>
    <property type="match status" value="1"/>
</dbReference>
<dbReference type="NCBIfam" id="TIGR03413">
    <property type="entry name" value="GSH_gloB"/>
    <property type="match status" value="1"/>
</dbReference>
<dbReference type="Proteomes" id="UP000243579">
    <property type="component" value="Unassembled WGS sequence"/>
</dbReference>
<dbReference type="EMBL" id="JNBR01000091">
    <property type="protein sequence ID" value="OQR98047.1"/>
    <property type="molecule type" value="Genomic_DNA"/>
</dbReference>
<comment type="cofactor">
    <cofactor evidence="2">
        <name>Zn(2+)</name>
        <dbReference type="ChEBI" id="CHEBI:29105"/>
    </cofactor>
</comment>
<dbReference type="InterPro" id="IPR001279">
    <property type="entry name" value="Metallo-B-lactamas"/>
</dbReference>
<dbReference type="OrthoDB" id="515692at2759"/>
<dbReference type="InterPro" id="IPR032282">
    <property type="entry name" value="HAGH_C"/>
</dbReference>